<feature type="domain" description="RNA polymerase sigma-70 region 2" evidence="6">
    <location>
        <begin position="16"/>
        <end position="81"/>
    </location>
</feature>
<evidence type="ECO:0000313" key="7">
    <source>
        <dbReference type="EMBL" id="EHJ92251.1"/>
    </source>
</evidence>
<dbReference type="SUPFAM" id="SSF88946">
    <property type="entry name" value="Sigma2 domain of RNA polymerase sigma factors"/>
    <property type="match status" value="1"/>
</dbReference>
<reference evidence="8 10" key="2">
    <citation type="submission" date="2017-07" db="EMBL/GenBank/DDBJ databases">
        <title>Shotgun whole genome sequences of three halophilic bacterial isolates.</title>
        <authorList>
            <person name="Pozzo T."/>
            <person name="Higdon S.M."/>
            <person name="Quillaguaman J."/>
        </authorList>
    </citation>
    <scope>NUCLEOTIDE SEQUENCE [LARGE SCALE GENOMIC DNA]</scope>
    <source>
        <strain evidence="8 10">LC1</strain>
    </source>
</reference>
<dbReference type="InterPro" id="IPR007627">
    <property type="entry name" value="RNA_pol_sigma70_r2"/>
</dbReference>
<gene>
    <name evidence="8" type="ORF">CE457_16770</name>
    <name evidence="7" type="ORF">KUC_2196</name>
</gene>
<protein>
    <submittedName>
        <fullName evidence="7">RNA polymerase sigma factor sigZ</fullName>
    </submittedName>
</protein>
<dbReference type="InterPro" id="IPR013325">
    <property type="entry name" value="RNA_pol_sigma_r2"/>
</dbReference>
<evidence type="ECO:0000256" key="1">
    <source>
        <dbReference type="ARBA" id="ARBA00010641"/>
    </source>
</evidence>
<keyword evidence="10" id="KW-1185">Reference proteome</keyword>
<organism evidence="7 9">
    <name type="scientific">Vreelandella boliviensis LC1</name>
    <dbReference type="NCBI Taxonomy" id="1072583"/>
    <lineage>
        <taxon>Bacteria</taxon>
        <taxon>Pseudomonadati</taxon>
        <taxon>Pseudomonadota</taxon>
        <taxon>Gammaproteobacteria</taxon>
        <taxon>Oceanospirillales</taxon>
        <taxon>Halomonadaceae</taxon>
        <taxon>Vreelandella</taxon>
    </lineage>
</organism>
<evidence type="ECO:0000313" key="10">
    <source>
        <dbReference type="Proteomes" id="UP000216538"/>
    </source>
</evidence>
<proteinExistence type="inferred from homology"/>
<dbReference type="PANTHER" id="PTHR43133">
    <property type="entry name" value="RNA POLYMERASE ECF-TYPE SIGMA FACTO"/>
    <property type="match status" value="1"/>
</dbReference>
<dbReference type="GO" id="GO:0006352">
    <property type="term" value="P:DNA-templated transcription initiation"/>
    <property type="evidence" value="ECO:0007669"/>
    <property type="project" value="InterPro"/>
</dbReference>
<dbReference type="RefSeq" id="WP_007113164.1">
    <property type="nucleotide sequence ID" value="NZ_JH393258.1"/>
</dbReference>
<evidence type="ECO:0000256" key="3">
    <source>
        <dbReference type="ARBA" id="ARBA00023082"/>
    </source>
</evidence>
<evidence type="ECO:0000259" key="6">
    <source>
        <dbReference type="Pfam" id="PF04542"/>
    </source>
</evidence>
<dbReference type="InterPro" id="IPR036388">
    <property type="entry name" value="WH-like_DNA-bd_sf"/>
</dbReference>
<dbReference type="EMBL" id="JH393258">
    <property type="protein sequence ID" value="EHJ92251.1"/>
    <property type="molecule type" value="Genomic_DNA"/>
</dbReference>
<evidence type="ECO:0000256" key="5">
    <source>
        <dbReference type="ARBA" id="ARBA00023163"/>
    </source>
</evidence>
<dbReference type="Proteomes" id="UP000216538">
    <property type="component" value="Unassembled WGS sequence"/>
</dbReference>
<dbReference type="InterPro" id="IPR039425">
    <property type="entry name" value="RNA_pol_sigma-70-like"/>
</dbReference>
<dbReference type="Proteomes" id="UP000005756">
    <property type="component" value="Unassembled WGS sequence"/>
</dbReference>
<dbReference type="SUPFAM" id="SSF88659">
    <property type="entry name" value="Sigma3 and sigma4 domains of RNA polymerase sigma factors"/>
    <property type="match status" value="1"/>
</dbReference>
<dbReference type="Pfam" id="PF04542">
    <property type="entry name" value="Sigma70_r2"/>
    <property type="match status" value="1"/>
</dbReference>
<evidence type="ECO:0000313" key="9">
    <source>
        <dbReference type="Proteomes" id="UP000005756"/>
    </source>
</evidence>
<dbReference type="NCBIfam" id="TIGR02937">
    <property type="entry name" value="sigma70-ECF"/>
    <property type="match status" value="1"/>
</dbReference>
<dbReference type="GO" id="GO:0003677">
    <property type="term" value="F:DNA binding"/>
    <property type="evidence" value="ECO:0007669"/>
    <property type="project" value="UniProtKB-KW"/>
</dbReference>
<evidence type="ECO:0000313" key="8">
    <source>
        <dbReference type="EMBL" id="OZT72994.1"/>
    </source>
</evidence>
<dbReference type="InterPro" id="IPR014284">
    <property type="entry name" value="RNA_pol_sigma-70_dom"/>
</dbReference>
<dbReference type="GO" id="GO:0016987">
    <property type="term" value="F:sigma factor activity"/>
    <property type="evidence" value="ECO:0007669"/>
    <property type="project" value="UniProtKB-KW"/>
</dbReference>
<keyword evidence="3" id="KW-0731">Sigma factor</keyword>
<sequence>MTVKPQRYPCIETAWQTHRDELRGFLLKHSGDRDDVDDLLQGIYIKALTHRTRFCELDSPRAWLFRVARHQWIDDQRRARRWTGEEPPEIAEELQKTSPLESLADCIYRALPDCSPEDADIIQQCDLEGTRQADYATRHGLGLPATKARLRRARQRLRERLIEQCDIIFDQQGRVCCHGALRK</sequence>
<keyword evidence="5" id="KW-0804">Transcription</keyword>
<accession>A0A265DUJ8</accession>
<keyword evidence="4" id="KW-0238">DNA-binding</keyword>
<dbReference type="STRING" id="1072583.KUC_2196"/>
<evidence type="ECO:0000256" key="4">
    <source>
        <dbReference type="ARBA" id="ARBA00023125"/>
    </source>
</evidence>
<dbReference type="AlphaFoldDB" id="A0A265DUJ8"/>
<dbReference type="Gene3D" id="1.10.1740.10">
    <property type="match status" value="1"/>
</dbReference>
<dbReference type="InterPro" id="IPR013324">
    <property type="entry name" value="RNA_pol_sigma_r3/r4-like"/>
</dbReference>
<comment type="similarity">
    <text evidence="1">Belongs to the sigma-70 factor family. ECF subfamily.</text>
</comment>
<reference evidence="7 9" key="1">
    <citation type="submission" date="2011-10" db="EMBL/GenBank/DDBJ databases">
        <authorList>
            <person name="Quillaguamn J."/>
            <person name="Guzmn D."/>
            <person name="Balderrama-Subieta A."/>
            <person name="Cardona-Ortuo C."/>
            <person name="Guevara-Martnez M."/>
            <person name="Callisaya-Quispe N."/>
        </authorList>
    </citation>
    <scope>NUCLEOTIDE SEQUENCE [LARGE SCALE GENOMIC DNA]</scope>
    <source>
        <strain evidence="7 9">LC1</strain>
    </source>
</reference>
<dbReference type="PANTHER" id="PTHR43133:SF8">
    <property type="entry name" value="RNA POLYMERASE SIGMA FACTOR HI_1459-RELATED"/>
    <property type="match status" value="1"/>
</dbReference>
<dbReference type="EMBL" id="NPEY01000015">
    <property type="protein sequence ID" value="OZT72994.1"/>
    <property type="molecule type" value="Genomic_DNA"/>
</dbReference>
<name>A0A265DUJ8_9GAMM</name>
<dbReference type="Gene3D" id="1.10.10.10">
    <property type="entry name" value="Winged helix-like DNA-binding domain superfamily/Winged helix DNA-binding domain"/>
    <property type="match status" value="1"/>
</dbReference>
<keyword evidence="2" id="KW-0805">Transcription regulation</keyword>
<dbReference type="OrthoDB" id="9797134at2"/>
<evidence type="ECO:0000256" key="2">
    <source>
        <dbReference type="ARBA" id="ARBA00023015"/>
    </source>
</evidence>